<dbReference type="OrthoDB" id="10051892at2759"/>
<reference evidence="1 2" key="1">
    <citation type="submission" date="2014-06" db="EMBL/GenBank/DDBJ databases">
        <title>Evolutionary Origins and Diversification of the Mycorrhizal Mutualists.</title>
        <authorList>
            <consortium name="DOE Joint Genome Institute"/>
            <consortium name="Mycorrhizal Genomics Consortium"/>
            <person name="Kohler A."/>
            <person name="Kuo A."/>
            <person name="Nagy L.G."/>
            <person name="Floudas D."/>
            <person name="Copeland A."/>
            <person name="Barry K.W."/>
            <person name="Cichocki N."/>
            <person name="Veneault-Fourrey C."/>
            <person name="LaButti K."/>
            <person name="Lindquist E.A."/>
            <person name="Lipzen A."/>
            <person name="Lundell T."/>
            <person name="Morin E."/>
            <person name="Murat C."/>
            <person name="Riley R."/>
            <person name="Ohm R."/>
            <person name="Sun H."/>
            <person name="Tunlid A."/>
            <person name="Henrissat B."/>
            <person name="Grigoriev I.V."/>
            <person name="Hibbett D.S."/>
            <person name="Martin F."/>
        </authorList>
    </citation>
    <scope>NUCLEOTIDE SEQUENCE [LARGE SCALE GENOMIC DNA]</scope>
    <source>
        <strain evidence="1 2">SS14</strain>
    </source>
</reference>
<organism evidence="1 2">
    <name type="scientific">Sphaerobolus stellatus (strain SS14)</name>
    <dbReference type="NCBI Taxonomy" id="990650"/>
    <lineage>
        <taxon>Eukaryota</taxon>
        <taxon>Fungi</taxon>
        <taxon>Dikarya</taxon>
        <taxon>Basidiomycota</taxon>
        <taxon>Agaricomycotina</taxon>
        <taxon>Agaricomycetes</taxon>
        <taxon>Phallomycetidae</taxon>
        <taxon>Geastrales</taxon>
        <taxon>Sphaerobolaceae</taxon>
        <taxon>Sphaerobolus</taxon>
    </lineage>
</organism>
<evidence type="ECO:0000313" key="1">
    <source>
        <dbReference type="EMBL" id="KIJ40801.1"/>
    </source>
</evidence>
<dbReference type="AlphaFoldDB" id="A0A0C9VS17"/>
<accession>A0A0C9VS17</accession>
<keyword evidence="2" id="KW-1185">Reference proteome</keyword>
<dbReference type="Proteomes" id="UP000054279">
    <property type="component" value="Unassembled WGS sequence"/>
</dbReference>
<protein>
    <submittedName>
        <fullName evidence="1">Uncharacterized protein</fullName>
    </submittedName>
</protein>
<proteinExistence type="predicted"/>
<dbReference type="HOGENOM" id="CLU_2442292_0_0_1"/>
<evidence type="ECO:0000313" key="2">
    <source>
        <dbReference type="Proteomes" id="UP000054279"/>
    </source>
</evidence>
<sequence>MIKDCWAQTKMEDYAFDTTIPSQGEDKDTYGLWTGRFNRQLVKLLTKGLSVTATWVQTLDCRAPETDLLSPRILLNLGWMIVSNTITDLS</sequence>
<gene>
    <name evidence="1" type="ORF">M422DRAFT_256223</name>
</gene>
<name>A0A0C9VS17_SPHS4</name>
<dbReference type="EMBL" id="KN837141">
    <property type="protein sequence ID" value="KIJ40801.1"/>
    <property type="molecule type" value="Genomic_DNA"/>
</dbReference>